<name>A0A5E4NNN4_9HEMI</name>
<dbReference type="PANTHER" id="PTHR35385:SF2">
    <property type="entry name" value="PROTEIN B, PUTATIVE-RELATED"/>
    <property type="match status" value="1"/>
</dbReference>
<dbReference type="AlphaFoldDB" id="A0A5E4NNN4"/>
<dbReference type="PANTHER" id="PTHR35385">
    <property type="entry name" value="PROTEIN B, PUTATIVE-RELATED-RELATED"/>
    <property type="match status" value="1"/>
</dbReference>
<dbReference type="OrthoDB" id="6630577at2759"/>
<proteinExistence type="predicted"/>
<sequence length="142" mass="16141">MMTHLKKAVEEYNVKCKSSNTAAMKVLEDIETLLMKPIRHQLDECREIIFIDALGNIDKFSCKPLIYTNSCAGGLSIGTIILSNECDYGRKEQWALCFQKGLLTRGQNTNNISKAGMKMIKGVILERTKAYSLIQLFYFYSQ</sequence>
<accession>A0A5E4NNN4</accession>
<organism evidence="1 2">
    <name type="scientific">Cinara cedri</name>
    <dbReference type="NCBI Taxonomy" id="506608"/>
    <lineage>
        <taxon>Eukaryota</taxon>
        <taxon>Metazoa</taxon>
        <taxon>Ecdysozoa</taxon>
        <taxon>Arthropoda</taxon>
        <taxon>Hexapoda</taxon>
        <taxon>Insecta</taxon>
        <taxon>Pterygota</taxon>
        <taxon>Neoptera</taxon>
        <taxon>Paraneoptera</taxon>
        <taxon>Hemiptera</taxon>
        <taxon>Sternorrhyncha</taxon>
        <taxon>Aphidomorpha</taxon>
        <taxon>Aphidoidea</taxon>
        <taxon>Aphididae</taxon>
        <taxon>Lachninae</taxon>
        <taxon>Cinara</taxon>
    </lineage>
</organism>
<keyword evidence="2" id="KW-1185">Reference proteome</keyword>
<evidence type="ECO:0000313" key="1">
    <source>
        <dbReference type="EMBL" id="VVC44166.1"/>
    </source>
</evidence>
<dbReference type="Proteomes" id="UP000325440">
    <property type="component" value="Unassembled WGS sequence"/>
</dbReference>
<protein>
    <submittedName>
        <fullName evidence="1">Uncharacterized protein</fullName>
    </submittedName>
</protein>
<evidence type="ECO:0000313" key="2">
    <source>
        <dbReference type="Proteomes" id="UP000325440"/>
    </source>
</evidence>
<dbReference type="EMBL" id="CABPRJ010002376">
    <property type="protein sequence ID" value="VVC44166.1"/>
    <property type="molecule type" value="Genomic_DNA"/>
</dbReference>
<reference evidence="1 2" key="1">
    <citation type="submission" date="2019-08" db="EMBL/GenBank/DDBJ databases">
        <authorList>
            <person name="Alioto T."/>
            <person name="Alioto T."/>
            <person name="Gomez Garrido J."/>
        </authorList>
    </citation>
    <scope>NUCLEOTIDE SEQUENCE [LARGE SCALE GENOMIC DNA]</scope>
</reference>
<gene>
    <name evidence="1" type="ORF">CINCED_3A010038</name>
</gene>